<dbReference type="SMART" id="SM00448">
    <property type="entry name" value="REC"/>
    <property type="match status" value="1"/>
</dbReference>
<feature type="domain" description="Response regulatory" evidence="4">
    <location>
        <begin position="35"/>
        <end position="151"/>
    </location>
</feature>
<feature type="modified residue" description="4-aspartylphosphate" evidence="2">
    <location>
        <position position="86"/>
    </location>
</feature>
<dbReference type="SUPFAM" id="SSF52172">
    <property type="entry name" value="CheY-like"/>
    <property type="match status" value="1"/>
</dbReference>
<dbReference type="InterPro" id="IPR001789">
    <property type="entry name" value="Sig_transdc_resp-reg_receiver"/>
</dbReference>
<dbReference type="InterPro" id="IPR011006">
    <property type="entry name" value="CheY-like_superfamily"/>
</dbReference>
<organism evidence="5 6">
    <name type="scientific">Oryzomonas sagensis</name>
    <dbReference type="NCBI Taxonomy" id="2603857"/>
    <lineage>
        <taxon>Bacteria</taxon>
        <taxon>Pseudomonadati</taxon>
        <taxon>Thermodesulfobacteriota</taxon>
        <taxon>Desulfuromonadia</taxon>
        <taxon>Geobacterales</taxon>
        <taxon>Geobacteraceae</taxon>
        <taxon>Oryzomonas</taxon>
    </lineage>
</organism>
<evidence type="ECO:0000313" key="5">
    <source>
        <dbReference type="EMBL" id="KAB0669501.1"/>
    </source>
</evidence>
<dbReference type="PANTHER" id="PTHR44591:SF3">
    <property type="entry name" value="RESPONSE REGULATORY DOMAIN-CONTAINING PROTEIN"/>
    <property type="match status" value="1"/>
</dbReference>
<dbReference type="Gene3D" id="3.40.50.2300">
    <property type="match status" value="1"/>
</dbReference>
<dbReference type="PANTHER" id="PTHR44591">
    <property type="entry name" value="STRESS RESPONSE REGULATOR PROTEIN 1"/>
    <property type="match status" value="1"/>
</dbReference>
<accession>A0ABQ6TM13</accession>
<reference evidence="5 6" key="1">
    <citation type="journal article" date="2020" name="Microorganisms">
        <title>Description of Three Novel Members in the Family Geobacteraceae, Oryzomonas japonicum gen. nov., sp. nov., Oryzomonas sagensis sp. nov., and Oryzomonas ruber sp. nov.</title>
        <authorList>
            <person name="Xu Z."/>
            <person name="Masuda Y."/>
            <person name="Hayakawa C."/>
            <person name="Ushijima N."/>
            <person name="Kawano K."/>
            <person name="Shiratori Y."/>
            <person name="Senoo K."/>
            <person name="Itoh H."/>
        </authorList>
    </citation>
    <scope>NUCLEOTIDE SEQUENCE [LARGE SCALE GENOMIC DNA]</scope>
    <source>
        <strain evidence="5 6">Red100</strain>
    </source>
</reference>
<evidence type="ECO:0000256" key="3">
    <source>
        <dbReference type="SAM" id="MobiDB-lite"/>
    </source>
</evidence>
<sequence>MSNAPYPMPGTTETSMARSLQPAHIENDGQQKQRTILVVDDELLVRQMLQDCLEEYGFTVLTATDGVDACGLFMKEFARIDLLVSDVLMPRMNGFYAYQVMCRIKPGLKAILVSGYPDSADMINEGNINIPEFLSKPISPRELISKIHAMLGNV</sequence>
<gene>
    <name evidence="5" type="ORF">F6V30_11885</name>
</gene>
<comment type="caution">
    <text evidence="5">The sequence shown here is derived from an EMBL/GenBank/DDBJ whole genome shotgun (WGS) entry which is preliminary data.</text>
</comment>
<feature type="region of interest" description="Disordered" evidence="3">
    <location>
        <begin position="1"/>
        <end position="28"/>
    </location>
</feature>
<protein>
    <submittedName>
        <fullName evidence="5">Response regulator</fullName>
    </submittedName>
</protein>
<evidence type="ECO:0000259" key="4">
    <source>
        <dbReference type="PROSITE" id="PS50110"/>
    </source>
</evidence>
<dbReference type="InterPro" id="IPR050595">
    <property type="entry name" value="Bact_response_regulator"/>
</dbReference>
<keyword evidence="6" id="KW-1185">Reference proteome</keyword>
<dbReference type="PROSITE" id="PS50110">
    <property type="entry name" value="RESPONSE_REGULATORY"/>
    <property type="match status" value="1"/>
</dbReference>
<dbReference type="CDD" id="cd00156">
    <property type="entry name" value="REC"/>
    <property type="match status" value="1"/>
</dbReference>
<keyword evidence="1 2" id="KW-0597">Phosphoprotein</keyword>
<evidence type="ECO:0000256" key="1">
    <source>
        <dbReference type="ARBA" id="ARBA00022553"/>
    </source>
</evidence>
<dbReference type="Pfam" id="PF00072">
    <property type="entry name" value="Response_reg"/>
    <property type="match status" value="1"/>
</dbReference>
<evidence type="ECO:0000313" key="6">
    <source>
        <dbReference type="Proteomes" id="UP000798046"/>
    </source>
</evidence>
<name>A0ABQ6TM13_9BACT</name>
<evidence type="ECO:0000256" key="2">
    <source>
        <dbReference type="PROSITE-ProRule" id="PRU00169"/>
    </source>
</evidence>
<dbReference type="Proteomes" id="UP000798046">
    <property type="component" value="Unassembled WGS sequence"/>
</dbReference>
<dbReference type="EMBL" id="VZRA01000003">
    <property type="protein sequence ID" value="KAB0669501.1"/>
    <property type="molecule type" value="Genomic_DNA"/>
</dbReference>
<proteinExistence type="predicted"/>